<dbReference type="Gene3D" id="3.30.2400.10">
    <property type="entry name" value="Major capsid protein gp5"/>
    <property type="match status" value="1"/>
</dbReference>
<dbReference type="GeneID" id="92828610"/>
<dbReference type="Proteomes" id="UP000010297">
    <property type="component" value="Unassembled WGS sequence"/>
</dbReference>
<sequence>MQLRRNLNIAARDLKVETDKETGDIVFKVRFSSEYPVPREVFDQYGNPAVYGEVLLHGEDNADLSRLNDGVASLLFNHDYDQHLGIIIPGSAYIEVDEKAGYAKVRFSKVGTLAKEISAKIEEGTISNISFGYSLDSYSFDDENNLILVDRWSVNEISFVTVPADPTVGLIRSENGSLNIFKRDDNSPNSIQKEIKNMTKRQKRQTEEEIEKLEEAEEEIEEVEEEVGAEIEEEEREDEVDEQVAEAVDIAAVAEAVMEIIEEREKRSNKKNKVRNVMTVKKDTIQTLESRFDLGEAIRCQLENKPMSGANKEFMQEQERKFGAARHAGGMHIPVSALAAGKRAAPSYSQASGTLNKVQQDVLKLDSFVDLLMPESLLGKLGVQTLTGQTERSILIPKQTATAVDSFGWVKEGADVPGGKGSYDNVPLSPKTFGGETVLTRRALTTTPGIQARVASDIVRNSALKLEKDMFGSSATDGPQSLLEQIPALRFGAAEWDYKNFLRILAEMTDKGVREEMIQFAMKGATKAELKGILKDANSLGLYLVGDDDKLVGRDIHSSGIFGGAEMLMGDFSAITIAEWSGLELVVDPWSYAKSGDIALRVFCDMDWAFTGQEGSLIHLKKGTVTK</sequence>
<evidence type="ECO:0000313" key="9">
    <source>
        <dbReference type="Proteomes" id="UP000010297"/>
    </source>
</evidence>
<proteinExistence type="predicted"/>
<keyword evidence="3" id="KW-0645">Protease</keyword>
<dbReference type="GO" id="GO:0006508">
    <property type="term" value="P:proteolysis"/>
    <property type="evidence" value="ECO:0007669"/>
    <property type="project" value="UniProtKB-KW"/>
</dbReference>
<evidence type="ECO:0000256" key="2">
    <source>
        <dbReference type="ARBA" id="ARBA00022612"/>
    </source>
</evidence>
<feature type="domain" description="Phage capsid-like C-terminal" evidence="7">
    <location>
        <begin position="366"/>
        <end position="609"/>
    </location>
</feature>
<evidence type="ECO:0000256" key="3">
    <source>
        <dbReference type="ARBA" id="ARBA00022670"/>
    </source>
</evidence>
<feature type="compositionally biased region" description="Acidic residues" evidence="5">
    <location>
        <begin position="208"/>
        <end position="242"/>
    </location>
</feature>
<accession>H5V1Z6</accession>
<dbReference type="GO" id="GO:0008233">
    <property type="term" value="F:peptidase activity"/>
    <property type="evidence" value="ECO:0007669"/>
    <property type="project" value="UniProtKB-KW"/>
</dbReference>
<dbReference type="InterPro" id="IPR054613">
    <property type="entry name" value="Peptidase_S78_dom"/>
</dbReference>
<evidence type="ECO:0000259" key="7">
    <source>
        <dbReference type="Pfam" id="PF05065"/>
    </source>
</evidence>
<evidence type="ECO:0008006" key="10">
    <source>
        <dbReference type="Google" id="ProtNLM"/>
    </source>
</evidence>
<dbReference type="Pfam" id="PF05065">
    <property type="entry name" value="Phage_capsid"/>
    <property type="match status" value="1"/>
</dbReference>
<dbReference type="eggNOG" id="COG4653">
    <property type="taxonomic scope" value="Bacteria"/>
</dbReference>
<dbReference type="InterPro" id="IPR024455">
    <property type="entry name" value="Phage_capsid"/>
</dbReference>
<protein>
    <recommendedName>
        <fullName evidence="10">Phage major capsid protein</fullName>
    </recommendedName>
</protein>
<name>H5V1Z6_ATLHE</name>
<feature type="region of interest" description="Disordered" evidence="5">
    <location>
        <begin position="196"/>
        <end position="242"/>
    </location>
</feature>
<evidence type="ECO:0000256" key="4">
    <source>
        <dbReference type="ARBA" id="ARBA00022801"/>
    </source>
</evidence>
<evidence type="ECO:0000256" key="1">
    <source>
        <dbReference type="ARBA" id="ARBA00004328"/>
    </source>
</evidence>
<dbReference type="NCBIfam" id="TIGR01554">
    <property type="entry name" value="major_cap_HK97"/>
    <property type="match status" value="1"/>
</dbReference>
<dbReference type="AlphaFoldDB" id="H5V1Z6"/>
<evidence type="ECO:0000256" key="5">
    <source>
        <dbReference type="SAM" id="MobiDB-lite"/>
    </source>
</evidence>
<evidence type="ECO:0000259" key="6">
    <source>
        <dbReference type="Pfam" id="PF04586"/>
    </source>
</evidence>
<organism evidence="8 9">
    <name type="scientific">Atlantibacter hermannii NBRC 105704</name>
    <dbReference type="NCBI Taxonomy" id="1115512"/>
    <lineage>
        <taxon>Bacteria</taxon>
        <taxon>Pseudomonadati</taxon>
        <taxon>Pseudomonadota</taxon>
        <taxon>Gammaproteobacteria</taxon>
        <taxon>Enterobacterales</taxon>
        <taxon>Enterobacteriaceae</taxon>
        <taxon>Atlantibacter</taxon>
    </lineage>
</organism>
<dbReference type="RefSeq" id="WP_002435581.1">
    <property type="nucleotide sequence ID" value="NZ_BAFF01000005.1"/>
</dbReference>
<gene>
    <name evidence="8" type="ORF">EH105704_05_00100</name>
</gene>
<reference evidence="8 9" key="1">
    <citation type="submission" date="2012-02" db="EMBL/GenBank/DDBJ databases">
        <title>Whole genome shotgun sequence of Escherichia hermannii NBRC 105704.</title>
        <authorList>
            <person name="Yoshida I."/>
            <person name="Hosoyama A."/>
            <person name="Tsuchikane K."/>
            <person name="Katsumata H."/>
            <person name="Yamazaki S."/>
            <person name="Fujita N."/>
        </authorList>
    </citation>
    <scope>NUCLEOTIDE SEQUENCE [LARGE SCALE GENOMIC DNA]</scope>
    <source>
        <strain evidence="8 9">NBRC 105704</strain>
    </source>
</reference>
<comment type="subcellular location">
    <subcellularLocation>
        <location evidence="1">Virion</location>
    </subcellularLocation>
</comment>
<dbReference type="InterPro" id="IPR054612">
    <property type="entry name" value="Phage_capsid-like_C"/>
</dbReference>
<keyword evidence="2" id="KW-1188">Viral release from host cell</keyword>
<evidence type="ECO:0000313" key="8">
    <source>
        <dbReference type="EMBL" id="GAB52004.1"/>
    </source>
</evidence>
<dbReference type="SUPFAM" id="SSF56563">
    <property type="entry name" value="Major capsid protein gp5"/>
    <property type="match status" value="1"/>
</dbReference>
<keyword evidence="9" id="KW-1185">Reference proteome</keyword>
<comment type="caution">
    <text evidence="8">The sequence shown here is derived from an EMBL/GenBank/DDBJ whole genome shotgun (WGS) entry which is preliminary data.</text>
</comment>
<dbReference type="EMBL" id="BAFF01000005">
    <property type="protein sequence ID" value="GAB52004.1"/>
    <property type="molecule type" value="Genomic_DNA"/>
</dbReference>
<feature type="domain" description="Prohead serine protease" evidence="6">
    <location>
        <begin position="68"/>
        <end position="167"/>
    </location>
</feature>
<keyword evidence="4" id="KW-0378">Hydrolase</keyword>
<dbReference type="Pfam" id="PF04586">
    <property type="entry name" value="Peptidase_S78"/>
    <property type="match status" value="1"/>
</dbReference>